<dbReference type="Proteomes" id="UP000308600">
    <property type="component" value="Unassembled WGS sequence"/>
</dbReference>
<evidence type="ECO:0000313" key="2">
    <source>
        <dbReference type="Proteomes" id="UP000308600"/>
    </source>
</evidence>
<sequence>MSAPPFSSFPTSFSSFPELDPPSGSSKDKTKKTKEGREKERRRSKHESQDRRERSPDSKHHKSKSKSSKPKRKHDRSPSHSSKKDAGVVEPDEVSDRTQSFYSDRRGDPLNIQYDGLHAGDVPRYHLVARGKHILGLPSIWVASRRSGKGIEVGLSNRRKLSELTDPGTRSLLAHPPTRRINQANSSKYEEVDGFIPVTSNASQRDKHPSGNVDRFLQLDTRSDSESSEDEAEEPVPSSEEEDENIQLTAEQEHLKLLDQELAEDPSSIEHWLQLLARNLATIPLTSKNATKARADVTLAVIERALSAYPQNATSITLLVKRLQAGEEVWSETRLRDEWEKAFKVGGIDIWMEWLEWRIRRGKEGVDGFVQDAVRVLNSLDLSDIGELRKVRVLWRTAVAFQNAGYYERATALYQAQAELALKLPSSLVNAPLQAQLSSLEEFWDSGALRIGDPGATGWGEWVNSGSKDYTGQHLAISPLPPVDERLDPYTAWAEAEKLADATCRTPCRPDSDDDSGDPYATTLFSDISSLLVQLRTSSAKDAFRFSWLALLGLHIPGRVAVVQGGGWDDRWSLTHLSSSSYLDLLFPKGVIQRHLTTDAVAGALVGRVKNYASSFGPVKNWAHDALQPLDTSLRDEGLGKAHNKNDGLLWGKEDAERVDVGFVKEVLRQLRLDADDVDWVVLSLAFEASAVGVKGALKLSRTLLSETRDSIPLWAAHAQLERIRGRPIDARKVYSTVLVSAPIQSGSRSPQLWWDWAEMEWLSGNDDEALSVVLRSAEIEGRGGTSILRAKRFLKDSANALVEPRRWKDREAWVKLAALLEILTGAGHIGALAIFEEQLGKDVACVARESMTMASLLLIHQYVTVRSHPMPTSVLRDRVGKGLEEYPSNSVILGLFLEGEKGQGVWGRVREELGESRGRTKDMTRRVEEVWVAGWEQSRWAEEVERTRSGLAAAVTHERTRGSAILWRIYIEFEIRAGQLERAKQLVFQAIRECPLCKDLYLVAFSTLRTVFSRHELNGLAETMAERGIRMRRELDEVDGMAVDGNEQSEGEDNGLQDEIEQNAEELRRLRPY</sequence>
<proteinExistence type="predicted"/>
<reference evidence="1 2" key="1">
    <citation type="journal article" date="2019" name="Nat. Ecol. Evol.">
        <title>Megaphylogeny resolves global patterns of mushroom evolution.</title>
        <authorList>
            <person name="Varga T."/>
            <person name="Krizsan K."/>
            <person name="Foldi C."/>
            <person name="Dima B."/>
            <person name="Sanchez-Garcia M."/>
            <person name="Sanchez-Ramirez S."/>
            <person name="Szollosi G.J."/>
            <person name="Szarkandi J.G."/>
            <person name="Papp V."/>
            <person name="Albert L."/>
            <person name="Andreopoulos W."/>
            <person name="Angelini C."/>
            <person name="Antonin V."/>
            <person name="Barry K.W."/>
            <person name="Bougher N.L."/>
            <person name="Buchanan P."/>
            <person name="Buyck B."/>
            <person name="Bense V."/>
            <person name="Catcheside P."/>
            <person name="Chovatia M."/>
            <person name="Cooper J."/>
            <person name="Damon W."/>
            <person name="Desjardin D."/>
            <person name="Finy P."/>
            <person name="Geml J."/>
            <person name="Haridas S."/>
            <person name="Hughes K."/>
            <person name="Justo A."/>
            <person name="Karasinski D."/>
            <person name="Kautmanova I."/>
            <person name="Kiss B."/>
            <person name="Kocsube S."/>
            <person name="Kotiranta H."/>
            <person name="LaButti K.M."/>
            <person name="Lechner B.E."/>
            <person name="Liimatainen K."/>
            <person name="Lipzen A."/>
            <person name="Lukacs Z."/>
            <person name="Mihaltcheva S."/>
            <person name="Morgado L.N."/>
            <person name="Niskanen T."/>
            <person name="Noordeloos M.E."/>
            <person name="Ohm R.A."/>
            <person name="Ortiz-Santana B."/>
            <person name="Ovrebo C."/>
            <person name="Racz N."/>
            <person name="Riley R."/>
            <person name="Savchenko A."/>
            <person name="Shiryaev A."/>
            <person name="Soop K."/>
            <person name="Spirin V."/>
            <person name="Szebenyi C."/>
            <person name="Tomsovsky M."/>
            <person name="Tulloss R.E."/>
            <person name="Uehling J."/>
            <person name="Grigoriev I.V."/>
            <person name="Vagvolgyi C."/>
            <person name="Papp T."/>
            <person name="Martin F.M."/>
            <person name="Miettinen O."/>
            <person name="Hibbett D.S."/>
            <person name="Nagy L.G."/>
        </authorList>
    </citation>
    <scope>NUCLEOTIDE SEQUENCE [LARGE SCALE GENOMIC DNA]</scope>
    <source>
        <strain evidence="1 2">NL-1719</strain>
    </source>
</reference>
<gene>
    <name evidence="1" type="ORF">BDN72DRAFT_830394</name>
</gene>
<dbReference type="EMBL" id="ML208259">
    <property type="protein sequence ID" value="TFK77225.1"/>
    <property type="molecule type" value="Genomic_DNA"/>
</dbReference>
<evidence type="ECO:0000313" key="1">
    <source>
        <dbReference type="EMBL" id="TFK77225.1"/>
    </source>
</evidence>
<keyword evidence="2" id="KW-1185">Reference proteome</keyword>
<protein>
    <submittedName>
        <fullName evidence="1">Uncharacterized protein</fullName>
    </submittedName>
</protein>
<accession>A0ACD3BH60</accession>
<name>A0ACD3BH60_9AGAR</name>
<organism evidence="1 2">
    <name type="scientific">Pluteus cervinus</name>
    <dbReference type="NCBI Taxonomy" id="181527"/>
    <lineage>
        <taxon>Eukaryota</taxon>
        <taxon>Fungi</taxon>
        <taxon>Dikarya</taxon>
        <taxon>Basidiomycota</taxon>
        <taxon>Agaricomycotina</taxon>
        <taxon>Agaricomycetes</taxon>
        <taxon>Agaricomycetidae</taxon>
        <taxon>Agaricales</taxon>
        <taxon>Pluteineae</taxon>
        <taxon>Pluteaceae</taxon>
        <taxon>Pluteus</taxon>
    </lineage>
</organism>